<evidence type="ECO:0000313" key="2">
    <source>
        <dbReference type="EMBL" id="PSR75804.1"/>
    </source>
</evidence>
<feature type="compositionally biased region" description="Basic and acidic residues" evidence="1">
    <location>
        <begin position="140"/>
        <end position="151"/>
    </location>
</feature>
<organism evidence="2 3">
    <name type="scientific">Coniella lustricola</name>
    <dbReference type="NCBI Taxonomy" id="2025994"/>
    <lineage>
        <taxon>Eukaryota</taxon>
        <taxon>Fungi</taxon>
        <taxon>Dikarya</taxon>
        <taxon>Ascomycota</taxon>
        <taxon>Pezizomycotina</taxon>
        <taxon>Sordariomycetes</taxon>
        <taxon>Sordariomycetidae</taxon>
        <taxon>Diaporthales</taxon>
        <taxon>Schizoparmaceae</taxon>
        <taxon>Coniella</taxon>
    </lineage>
</organism>
<gene>
    <name evidence="2" type="ORF">BD289DRAFT_447409</name>
</gene>
<evidence type="ECO:0000256" key="1">
    <source>
        <dbReference type="SAM" id="MobiDB-lite"/>
    </source>
</evidence>
<dbReference type="EMBL" id="KZ678744">
    <property type="protein sequence ID" value="PSR75804.1"/>
    <property type="molecule type" value="Genomic_DNA"/>
</dbReference>
<name>A0A2T2ZT52_9PEZI</name>
<proteinExistence type="predicted"/>
<dbReference type="InParanoid" id="A0A2T2ZT52"/>
<evidence type="ECO:0000313" key="3">
    <source>
        <dbReference type="Proteomes" id="UP000241462"/>
    </source>
</evidence>
<dbReference type="AlphaFoldDB" id="A0A2T2ZT52"/>
<keyword evidence="3" id="KW-1185">Reference proteome</keyword>
<accession>A0A2T2ZT52</accession>
<protein>
    <submittedName>
        <fullName evidence="2">Uncharacterized protein</fullName>
    </submittedName>
</protein>
<sequence>MVGYCYHGRIHHLVCDFIICSVLNIPPSKKKGDPNKMRSPVLSSSTPLAILVAVTRPSESTHTHRQVPHFYFHVHFRFHFHFQFHCHFHFHFCLPIQHSITAEHNKVGDGASRNQNKQETFEKKKKGLSNKTVATNKAARSVDSDSLHPSS</sequence>
<dbReference type="Proteomes" id="UP000241462">
    <property type="component" value="Unassembled WGS sequence"/>
</dbReference>
<reference evidence="2 3" key="1">
    <citation type="journal article" date="2018" name="Mycol. Prog.">
        <title>Coniella lustricola, a new species from submerged detritus.</title>
        <authorList>
            <person name="Raudabaugh D.B."/>
            <person name="Iturriaga T."/>
            <person name="Carver A."/>
            <person name="Mondo S."/>
            <person name="Pangilinan J."/>
            <person name="Lipzen A."/>
            <person name="He G."/>
            <person name="Amirebrahimi M."/>
            <person name="Grigoriev I.V."/>
            <person name="Miller A.N."/>
        </authorList>
    </citation>
    <scope>NUCLEOTIDE SEQUENCE [LARGE SCALE GENOMIC DNA]</scope>
    <source>
        <strain evidence="2 3">B22-T-1</strain>
    </source>
</reference>
<feature type="region of interest" description="Disordered" evidence="1">
    <location>
        <begin position="105"/>
        <end position="151"/>
    </location>
</feature>